<evidence type="ECO:0000313" key="2">
    <source>
        <dbReference type="EMBL" id="ETS79914.1"/>
    </source>
</evidence>
<dbReference type="InParanoid" id="W3X1M2"/>
<evidence type="ECO:0000256" key="1">
    <source>
        <dbReference type="SAM" id="MobiDB-lite"/>
    </source>
</evidence>
<dbReference type="EMBL" id="KI912113">
    <property type="protein sequence ID" value="ETS79914.1"/>
    <property type="molecule type" value="Genomic_DNA"/>
</dbReference>
<reference evidence="3" key="1">
    <citation type="journal article" date="2015" name="BMC Genomics">
        <title>Genomic and transcriptomic analysis of the endophytic fungus Pestalotiopsis fici reveals its lifestyle and high potential for synthesis of natural products.</title>
        <authorList>
            <person name="Wang X."/>
            <person name="Zhang X."/>
            <person name="Liu L."/>
            <person name="Xiang M."/>
            <person name="Wang W."/>
            <person name="Sun X."/>
            <person name="Che Y."/>
            <person name="Guo L."/>
            <person name="Liu G."/>
            <person name="Guo L."/>
            <person name="Wang C."/>
            <person name="Yin W.B."/>
            <person name="Stadler M."/>
            <person name="Zhang X."/>
            <person name="Liu X."/>
        </authorList>
    </citation>
    <scope>NUCLEOTIDE SEQUENCE [LARGE SCALE GENOMIC DNA]</scope>
    <source>
        <strain evidence="3">W106-1 / CGMCC3.15140</strain>
    </source>
</reference>
<sequence>MASEQEQQLNNPPSFKEQLDHKARVARDPNYGKEEVQPTILEKVADYIPAAGKILGIEKKEEDAQKAPEPIPGPPERPHHDIPIEEFLKDQHRSKKGENGELIQK</sequence>
<dbReference type="RefSeq" id="XP_007834215.1">
    <property type="nucleotide sequence ID" value="XM_007836024.1"/>
</dbReference>
<evidence type="ECO:0000313" key="3">
    <source>
        <dbReference type="Proteomes" id="UP000030651"/>
    </source>
</evidence>
<feature type="compositionally biased region" description="Basic and acidic residues" evidence="1">
    <location>
        <begin position="76"/>
        <end position="105"/>
    </location>
</feature>
<dbReference type="KEGG" id="pfy:PFICI_07443"/>
<organism evidence="2 3">
    <name type="scientific">Pestalotiopsis fici (strain W106-1 / CGMCC3.15140)</name>
    <dbReference type="NCBI Taxonomy" id="1229662"/>
    <lineage>
        <taxon>Eukaryota</taxon>
        <taxon>Fungi</taxon>
        <taxon>Dikarya</taxon>
        <taxon>Ascomycota</taxon>
        <taxon>Pezizomycotina</taxon>
        <taxon>Sordariomycetes</taxon>
        <taxon>Xylariomycetidae</taxon>
        <taxon>Amphisphaeriales</taxon>
        <taxon>Sporocadaceae</taxon>
        <taxon>Pestalotiopsis</taxon>
    </lineage>
</organism>
<dbReference type="Proteomes" id="UP000030651">
    <property type="component" value="Unassembled WGS sequence"/>
</dbReference>
<feature type="compositionally biased region" description="Basic and acidic residues" evidence="1">
    <location>
        <begin position="17"/>
        <end position="36"/>
    </location>
</feature>
<dbReference type="HOGENOM" id="CLU_156750_0_0_1"/>
<keyword evidence="3" id="KW-1185">Reference proteome</keyword>
<feature type="compositionally biased region" description="Basic and acidic residues" evidence="1">
    <location>
        <begin position="56"/>
        <end position="66"/>
    </location>
</feature>
<dbReference type="OMA" id="MENQKPN"/>
<feature type="region of interest" description="Disordered" evidence="1">
    <location>
        <begin position="56"/>
        <end position="105"/>
    </location>
</feature>
<accession>W3X1M2</accession>
<dbReference type="AlphaFoldDB" id="W3X1M2"/>
<protein>
    <submittedName>
        <fullName evidence="2">Uncharacterized protein</fullName>
    </submittedName>
</protein>
<dbReference type="GeneID" id="19272456"/>
<feature type="region of interest" description="Disordered" evidence="1">
    <location>
        <begin position="1"/>
        <end position="37"/>
    </location>
</feature>
<proteinExistence type="predicted"/>
<name>W3X1M2_PESFW</name>
<dbReference type="OrthoDB" id="3436397at2759"/>
<gene>
    <name evidence="2" type="ORF">PFICI_07443</name>
</gene>
<feature type="compositionally biased region" description="Polar residues" evidence="1">
    <location>
        <begin position="1"/>
        <end position="13"/>
    </location>
</feature>
<dbReference type="eggNOG" id="ENOG502T4BH">
    <property type="taxonomic scope" value="Eukaryota"/>
</dbReference>